<dbReference type="Gene3D" id="3.40.1190.20">
    <property type="match status" value="1"/>
</dbReference>
<evidence type="ECO:0000256" key="3">
    <source>
        <dbReference type="ARBA" id="ARBA00022741"/>
    </source>
</evidence>
<evidence type="ECO:0000256" key="2">
    <source>
        <dbReference type="ARBA" id="ARBA00022679"/>
    </source>
</evidence>
<keyword evidence="3" id="KW-0547">Nucleotide-binding</keyword>
<dbReference type="Proteomes" id="UP000240739">
    <property type="component" value="Unassembled WGS sequence"/>
</dbReference>
<evidence type="ECO:0000256" key="4">
    <source>
        <dbReference type="ARBA" id="ARBA00022777"/>
    </source>
</evidence>
<keyword evidence="4" id="KW-0418">Kinase</keyword>
<dbReference type="InterPro" id="IPR029056">
    <property type="entry name" value="Ribokinase-like"/>
</dbReference>
<dbReference type="PANTHER" id="PTHR43085:SF1">
    <property type="entry name" value="PSEUDOURIDINE KINASE-RELATED"/>
    <property type="match status" value="1"/>
</dbReference>
<dbReference type="InterPro" id="IPR050306">
    <property type="entry name" value="PfkB_Carbo_kinase"/>
</dbReference>
<dbReference type="OrthoDB" id="9795789at2"/>
<organism evidence="7 8">
    <name type="scientific">Paraconexibacter algicola</name>
    <dbReference type="NCBI Taxonomy" id="2133960"/>
    <lineage>
        <taxon>Bacteria</taxon>
        <taxon>Bacillati</taxon>
        <taxon>Actinomycetota</taxon>
        <taxon>Thermoleophilia</taxon>
        <taxon>Solirubrobacterales</taxon>
        <taxon>Paraconexibacteraceae</taxon>
        <taxon>Paraconexibacter</taxon>
    </lineage>
</organism>
<keyword evidence="8" id="KW-1185">Reference proteome</keyword>
<accession>A0A2T4UI95</accession>
<dbReference type="Pfam" id="PF00294">
    <property type="entry name" value="PfkB"/>
    <property type="match status" value="1"/>
</dbReference>
<dbReference type="AlphaFoldDB" id="A0A2T4UI95"/>
<dbReference type="PANTHER" id="PTHR43085">
    <property type="entry name" value="HEXOKINASE FAMILY MEMBER"/>
    <property type="match status" value="1"/>
</dbReference>
<keyword evidence="2" id="KW-0808">Transferase</keyword>
<comment type="similarity">
    <text evidence="1">Belongs to the carbohydrate kinase PfkB family.</text>
</comment>
<evidence type="ECO:0000313" key="8">
    <source>
        <dbReference type="Proteomes" id="UP000240739"/>
    </source>
</evidence>
<dbReference type="GO" id="GO:0016301">
    <property type="term" value="F:kinase activity"/>
    <property type="evidence" value="ECO:0007669"/>
    <property type="project" value="UniProtKB-KW"/>
</dbReference>
<protein>
    <recommendedName>
        <fullName evidence="6">Carbohydrate kinase PfkB domain-containing protein</fullName>
    </recommendedName>
</protein>
<comment type="caution">
    <text evidence="7">The sequence shown here is derived from an EMBL/GenBank/DDBJ whole genome shotgun (WGS) entry which is preliminary data.</text>
</comment>
<dbReference type="SUPFAM" id="SSF53613">
    <property type="entry name" value="Ribokinase-like"/>
    <property type="match status" value="1"/>
</dbReference>
<dbReference type="EMBL" id="PYYB01000001">
    <property type="protein sequence ID" value="PTL58962.1"/>
    <property type="molecule type" value="Genomic_DNA"/>
</dbReference>
<keyword evidence="5" id="KW-0067">ATP-binding</keyword>
<dbReference type="InterPro" id="IPR011611">
    <property type="entry name" value="PfkB_dom"/>
</dbReference>
<dbReference type="GO" id="GO:0005524">
    <property type="term" value="F:ATP binding"/>
    <property type="evidence" value="ECO:0007669"/>
    <property type="project" value="UniProtKB-KW"/>
</dbReference>
<dbReference type="RefSeq" id="WP_107567398.1">
    <property type="nucleotide sequence ID" value="NZ_PYYB01000001.1"/>
</dbReference>
<gene>
    <name evidence="7" type="ORF">C7Y72_04515</name>
</gene>
<evidence type="ECO:0000256" key="5">
    <source>
        <dbReference type="ARBA" id="ARBA00022840"/>
    </source>
</evidence>
<evidence type="ECO:0000256" key="1">
    <source>
        <dbReference type="ARBA" id="ARBA00010688"/>
    </source>
</evidence>
<evidence type="ECO:0000259" key="6">
    <source>
        <dbReference type="Pfam" id="PF00294"/>
    </source>
</evidence>
<reference evidence="7 8" key="1">
    <citation type="submission" date="2018-03" db="EMBL/GenBank/DDBJ databases">
        <title>Aquarubrobacter algicola gen. nov., sp. nov., a novel actinobacterium isolated from shallow eutrophic lake during the end of cyanobacterial harmful algal blooms.</title>
        <authorList>
            <person name="Chun S.J."/>
        </authorList>
    </citation>
    <scope>NUCLEOTIDE SEQUENCE [LARGE SCALE GENOMIC DNA]</scope>
    <source>
        <strain evidence="7 8">Seoho-28</strain>
    </source>
</reference>
<proteinExistence type="inferred from homology"/>
<evidence type="ECO:0000313" key="7">
    <source>
        <dbReference type="EMBL" id="PTL58962.1"/>
    </source>
</evidence>
<feature type="domain" description="Carbohydrate kinase PfkB" evidence="6">
    <location>
        <begin position="4"/>
        <end position="295"/>
    </location>
</feature>
<name>A0A2T4UI95_9ACTN</name>
<sequence length="299" mass="30354">MATLCLGEALVDLVCESPVDDLSQATSFVPHFGGAMANVAVTAARAGAAVQLAGGAGDDAWGAWLRGRLEAEGVGLEGFRLVTGAATAVAFVTVDADAQPSFLIHGDTIGVGVEAAGPHLPELVEQADALVITSNTLVGETERALTMAARERALALGVPVIVDPNFRLHRWPSTAQAVEATRACLDGAFLVKLNEEEGRLLTGEIHAAGVAGSLVSSRVQHAVVTRGAEGAVLRGPGMRFEVPGVPAATVDTTGAGDVLLGTLVAELAKTRFYPASLAAGLPIAVAAAARATERWGAVG</sequence>